<gene>
    <name evidence="2" type="ORF">Tco_0891799</name>
</gene>
<name>A0ABQ5C5Y6_9ASTR</name>
<dbReference type="EMBL" id="BQNB010013923">
    <property type="protein sequence ID" value="GJT21862.1"/>
    <property type="molecule type" value="Genomic_DNA"/>
</dbReference>
<evidence type="ECO:0000313" key="2">
    <source>
        <dbReference type="EMBL" id="GJT21862.1"/>
    </source>
</evidence>
<feature type="compositionally biased region" description="Low complexity" evidence="1">
    <location>
        <begin position="35"/>
        <end position="44"/>
    </location>
</feature>
<reference evidence="2" key="2">
    <citation type="submission" date="2022-01" db="EMBL/GenBank/DDBJ databases">
        <authorList>
            <person name="Yamashiro T."/>
            <person name="Shiraishi A."/>
            <person name="Satake H."/>
            <person name="Nakayama K."/>
        </authorList>
    </citation>
    <scope>NUCLEOTIDE SEQUENCE</scope>
</reference>
<evidence type="ECO:0000313" key="3">
    <source>
        <dbReference type="Proteomes" id="UP001151760"/>
    </source>
</evidence>
<organism evidence="2 3">
    <name type="scientific">Tanacetum coccineum</name>
    <dbReference type="NCBI Taxonomy" id="301880"/>
    <lineage>
        <taxon>Eukaryota</taxon>
        <taxon>Viridiplantae</taxon>
        <taxon>Streptophyta</taxon>
        <taxon>Embryophyta</taxon>
        <taxon>Tracheophyta</taxon>
        <taxon>Spermatophyta</taxon>
        <taxon>Magnoliopsida</taxon>
        <taxon>eudicotyledons</taxon>
        <taxon>Gunneridae</taxon>
        <taxon>Pentapetalae</taxon>
        <taxon>asterids</taxon>
        <taxon>campanulids</taxon>
        <taxon>Asterales</taxon>
        <taxon>Asteraceae</taxon>
        <taxon>Asteroideae</taxon>
        <taxon>Anthemideae</taxon>
        <taxon>Anthemidinae</taxon>
        <taxon>Tanacetum</taxon>
    </lineage>
</organism>
<dbReference type="Proteomes" id="UP001151760">
    <property type="component" value="Unassembled WGS sequence"/>
</dbReference>
<accession>A0ABQ5C5Y6</accession>
<proteinExistence type="predicted"/>
<protein>
    <recommendedName>
        <fullName evidence="4">Reverse transcriptase domain-containing protein</fullName>
    </recommendedName>
</protein>
<feature type="compositionally biased region" description="Low complexity" evidence="1">
    <location>
        <begin position="1"/>
        <end position="19"/>
    </location>
</feature>
<evidence type="ECO:0008006" key="4">
    <source>
        <dbReference type="Google" id="ProtNLM"/>
    </source>
</evidence>
<comment type="caution">
    <text evidence="2">The sequence shown here is derived from an EMBL/GenBank/DDBJ whole genome shotgun (WGS) entry which is preliminary data.</text>
</comment>
<feature type="compositionally biased region" description="Gly residues" evidence="1">
    <location>
        <begin position="20"/>
        <end position="34"/>
    </location>
</feature>
<feature type="region of interest" description="Disordered" evidence="1">
    <location>
        <begin position="1"/>
        <end position="51"/>
    </location>
</feature>
<evidence type="ECO:0000256" key="1">
    <source>
        <dbReference type="SAM" id="MobiDB-lite"/>
    </source>
</evidence>
<keyword evidence="3" id="KW-1185">Reference proteome</keyword>
<sequence length="130" mass="14024">MPPIMTTRNSGRRTTSLRGGRTGGQTGRGGGRTGDQGINGSRNDNAADDNIHDDIRNVNVSKGRSGLSYKEFVACKPKEFYGKGGLVAYTHWVEKMEAVQDISGCGDNQKVNYTAGSLIGKALTWWNSKV</sequence>
<reference evidence="2" key="1">
    <citation type="journal article" date="2022" name="Int. J. Mol. Sci.">
        <title>Draft Genome of Tanacetum Coccineum: Genomic Comparison of Closely Related Tanacetum-Family Plants.</title>
        <authorList>
            <person name="Yamashiro T."/>
            <person name="Shiraishi A."/>
            <person name="Nakayama K."/>
            <person name="Satake H."/>
        </authorList>
    </citation>
    <scope>NUCLEOTIDE SEQUENCE</scope>
</reference>